<evidence type="ECO:0000256" key="8">
    <source>
        <dbReference type="HAMAP-Rule" id="MF_01324"/>
    </source>
</evidence>
<feature type="binding site" evidence="8">
    <location>
        <position position="303"/>
    </location>
    <ligand>
        <name>Zn(2+)</name>
        <dbReference type="ChEBI" id="CHEBI:29105"/>
    </ligand>
</feature>
<dbReference type="GO" id="GO:0003677">
    <property type="term" value="F:DNA binding"/>
    <property type="evidence" value="ECO:0007669"/>
    <property type="project" value="UniProtKB-UniRule"/>
</dbReference>
<dbReference type="InterPro" id="IPR050254">
    <property type="entry name" value="RNA_pol_beta''_euk"/>
</dbReference>
<keyword evidence="2 12" id="KW-0934">Plastid</keyword>
<geneLocation type="chloroplast" evidence="12"/>
<feature type="binding site" evidence="8">
    <location>
        <position position="300"/>
    </location>
    <ligand>
        <name>Zn(2+)</name>
        <dbReference type="ChEBI" id="CHEBI:29105"/>
    </ligand>
</feature>
<dbReference type="InterPro" id="IPR012756">
    <property type="entry name" value="DNA-dir_RpoC2_beta_pp"/>
</dbReference>
<accession>A0A411L8X9</accession>
<comment type="subunit">
    <text evidence="8">In plastids the minimal PEP RNA polymerase catalytic core is composed of four subunits: alpha, beta, beta', and beta''. When a (nuclear-encoded) sigma factor is associated with the core the holoenzyme is formed, which can initiate transcription.</text>
</comment>
<keyword evidence="5 8" id="KW-0479">Metal-binding</keyword>
<dbReference type="InterPro" id="IPR007081">
    <property type="entry name" value="RNA_pol_Rpb1_5"/>
</dbReference>
<evidence type="ECO:0000256" key="3">
    <source>
        <dbReference type="ARBA" id="ARBA00022679"/>
    </source>
</evidence>
<comment type="catalytic activity">
    <reaction evidence="8">
        <text>RNA(n) + a ribonucleoside 5'-triphosphate = RNA(n+1) + diphosphate</text>
        <dbReference type="Rhea" id="RHEA:21248"/>
        <dbReference type="Rhea" id="RHEA-COMP:14527"/>
        <dbReference type="Rhea" id="RHEA-COMP:17342"/>
        <dbReference type="ChEBI" id="CHEBI:33019"/>
        <dbReference type="ChEBI" id="CHEBI:61557"/>
        <dbReference type="ChEBI" id="CHEBI:140395"/>
        <dbReference type="EC" id="2.7.7.6"/>
    </reaction>
</comment>
<keyword evidence="6 8" id="KW-0862">Zinc</keyword>
<evidence type="ECO:0000256" key="6">
    <source>
        <dbReference type="ARBA" id="ARBA00022833"/>
    </source>
</evidence>
<dbReference type="EC" id="2.7.7.6" evidence="8"/>
<reference evidence="12" key="1">
    <citation type="journal article" date="2019" name="Mol. Phylogenet. Evol.">
        <title>Plastid phylogenomic insights into the evolution of Caryophyllales.</title>
        <authorList>
            <person name="Yao G."/>
            <person name="Jin J.J."/>
            <person name="Li H.T."/>
            <person name="Yang J.B."/>
            <person name="Shiva Mandala V."/>
            <person name="Croley M."/>
            <person name="Mostow R."/>
            <person name="Douglas N.A."/>
            <person name="Chase M.W."/>
            <person name="Christenhusz M.J."/>
            <person name="Soltis D.E."/>
            <person name="Soltis P.S."/>
            <person name="Smith S.A."/>
            <person name="Brockington S.F."/>
            <person name="Moore M.J."/>
            <person name="Yi T.S."/>
            <person name="Li D.Z."/>
        </authorList>
    </citation>
    <scope>NUCLEOTIDE SEQUENCE</scope>
</reference>
<dbReference type="GO" id="GO:0009507">
    <property type="term" value="C:chloroplast"/>
    <property type="evidence" value="ECO:0007669"/>
    <property type="project" value="UniProtKB-SubCell"/>
</dbReference>
<evidence type="ECO:0000256" key="9">
    <source>
        <dbReference type="SAM" id="MobiDB-lite"/>
    </source>
</evidence>
<keyword evidence="7 8" id="KW-0804">Transcription</keyword>
<evidence type="ECO:0000256" key="2">
    <source>
        <dbReference type="ARBA" id="ARBA00022640"/>
    </source>
</evidence>
<protein>
    <recommendedName>
        <fullName evidence="8">DNA-directed RNA polymerase subunit beta''</fullName>
        <ecNumber evidence="8">2.7.7.6</ecNumber>
    </recommendedName>
    <alternativeName>
        <fullName evidence="8">PEP</fullName>
    </alternativeName>
    <alternativeName>
        <fullName evidence="8">Plastid-encoded RNA polymerase subunit beta''</fullName>
        <shortName evidence="8">RNA polymerase subunit beta''</shortName>
    </alternativeName>
</protein>
<dbReference type="Gene3D" id="1.10.132.30">
    <property type="match status" value="1"/>
</dbReference>
<dbReference type="Gene3D" id="1.10.150.390">
    <property type="match status" value="1"/>
</dbReference>
<evidence type="ECO:0000256" key="1">
    <source>
        <dbReference type="ARBA" id="ARBA00022478"/>
    </source>
</evidence>
<feature type="binding site" evidence="8">
    <location>
        <position position="293"/>
    </location>
    <ligand>
        <name>Zn(2+)</name>
        <dbReference type="ChEBI" id="CHEBI:29105"/>
    </ligand>
</feature>
<dbReference type="Pfam" id="PF05000">
    <property type="entry name" value="RNA_pol_Rpb1_4"/>
    <property type="match status" value="1"/>
</dbReference>
<dbReference type="Gene3D" id="1.10.1790.20">
    <property type="match status" value="1"/>
</dbReference>
<feature type="domain" description="RNA polymerase Rpb1" evidence="11">
    <location>
        <begin position="96"/>
        <end position="160"/>
    </location>
</feature>
<sequence length="1462" mass="166016">MAEEANFFFDNHNQSIDGTAMKRLISRLIGHFGMTCTSLILDQVKTLGFAHATATSISLGIDDLLTLPSKRWLVRDAEEQSFLVEKHHQYGNISGVEKLRQSIDIWHSTSEYLRQEMNPNFRMTDPSNPVHIMSFSGARGNVSQIHQLVGMRGLMSDPQGQMIELPIQSNLSEGLSLTEYIISCYGARKGVIDTAVRTADAGYLTRRLVEVVQHIVVRRKDCGSTRGISVNLRRSRIAERLFIPIVMGRVLADDIYMGSRCMATRNQDIGVGLLNRLLTVGTQAIYIRTPFICRSTSWICRLCYGRSPIHGDLVDLGEAVGIIAGQTIGEPGTQLTLRTFHTGGVFTGGAAEYVRAPWHGKIKFNEDLVHPTRTRHGHPAFLCSLALSVTIEGEDLRHNVTIPPKSLLLVQNNQYVESEQVIAEICGGTSTSNLKERVQKHIYSDSEGEMHWSTGVYHAPANSHGNVNVYLLPNPSRLWLLSGRLYRFSGVNLSLYKDQDQKTVDSPSFDEKSHSKYSVTNDEVNETFSDRSSKKGKGISDSSKLLRMGHSNLLYTVNTWSFLAKRRRRRLIIPFQSKKRGKKEIMPISGISMKLSPKDLFQSTRIFAFFENYDYHLQSIQFNFSDLVREYLIGDWLSRVGKTDSSSKSKTVQWPPMPLFSEILDELSQSNDRIKVTHFVSRVYRLCERFYYLSNSKTHRSGNMPSTREILSGLILRKDKILRRLIQSNDVIGCRQYISNFRKKIPPKYKQKIDPCVSLIITKEVHILSSSSLMVRNNSLVGVETQISLKRKSRVSGVVRLLARKKRTIEVQISWGQIRFPRERDKKFQHRVSQKSKDGNFWISAQRIILFSQKSFLLYQLIPSKIKNGSTLFAPSFLWDVLTFPNLFPRDLLKEGDNGQLRVVKSVGRPKDIRMIPVRGVEAGLVWTGTQAKKSEEASASVLEVRTNGLIRDFLRIAFVNSAISSIGKRNDPPFLSQDGFDHNHRNPFESLDSQKKLQESLKENKGTLRPLLERPVFRINKKRKKKKEWESFQILSSSSSYRMGPFPFNGGNSESEGSKKDHFNSICNSLGPFGISLPIGNFFSFSHLITHNPVLVRNYSQLETFKQRLKVCKFQSYFLDEKGRISNPDRYRKMILNPFNLNWYFVQYGFSEETAAPKIFLGQFLCENVCIAKEGPHCKSGQVLLVQLDSVVIRLAKPYLTTPGARVAGKYGQFIDAGDTLFTVFYEKSRSSDITQGLPKVEKVFEVRSIGSILPNLENRIEGWNEQITRSLGRNWALFIGTELTIAQSRIALVNEIQKIYRSQGVEIHNRHIEMVVRQITSKVVLSDKELVFPFLPGELIGLLQAEQMWRACKKPFSYRAILLGITKASLNTESFLSEASFQQTARVLSKAALLGRIDWLKGLKENVVLSRMIPAGTGFKGFGQENTIPLKTKKKNLFEGEVRDIFFYHREFGDSSFSNN</sequence>
<comment type="similarity">
    <text evidence="8">Belongs to the RNA polymerase beta' chain family. RpoC2 subfamily.</text>
</comment>
<proteinExistence type="inferred from homology"/>
<dbReference type="GO" id="GO:0003899">
    <property type="term" value="F:DNA-directed RNA polymerase activity"/>
    <property type="evidence" value="ECO:0007669"/>
    <property type="project" value="UniProtKB-UniRule"/>
</dbReference>
<dbReference type="InterPro" id="IPR042102">
    <property type="entry name" value="RNA_pol_Rpb1_3_sf"/>
</dbReference>
<evidence type="ECO:0000256" key="7">
    <source>
        <dbReference type="ARBA" id="ARBA00023163"/>
    </source>
</evidence>
<evidence type="ECO:0000256" key="4">
    <source>
        <dbReference type="ARBA" id="ARBA00022695"/>
    </source>
</evidence>
<feature type="domain" description="RNA polymerase Rpb1" evidence="10">
    <location>
        <begin position="1285"/>
        <end position="1331"/>
    </location>
</feature>
<evidence type="ECO:0000313" key="12">
    <source>
        <dbReference type="EMBL" id="QBE88798.1"/>
    </source>
</evidence>
<feature type="binding site" evidence="8">
    <location>
        <position position="222"/>
    </location>
    <ligand>
        <name>Zn(2+)</name>
        <dbReference type="ChEBI" id="CHEBI:29105"/>
    </ligand>
</feature>
<comment type="subcellular location">
    <subcellularLocation>
        <location evidence="8">Plastid</location>
        <location evidence="8">Chloroplast</location>
    </subcellularLocation>
</comment>
<evidence type="ECO:0000256" key="5">
    <source>
        <dbReference type="ARBA" id="ARBA00022723"/>
    </source>
</evidence>
<dbReference type="PANTHER" id="PTHR34995">
    <property type="entry name" value="DNA-DIRECTED RNA POLYMERASE SUBUNIT BETA"/>
    <property type="match status" value="1"/>
</dbReference>
<feature type="region of interest" description="Disordered" evidence="9">
    <location>
        <begin position="521"/>
        <end position="541"/>
    </location>
</feature>
<dbReference type="Gene3D" id="1.10.274.100">
    <property type="entry name" value="RNA polymerase Rpb1, domain 3"/>
    <property type="match status" value="1"/>
</dbReference>
<comment type="function">
    <text evidence="8">DNA-dependent RNA polymerase catalyzes the transcription of DNA into RNA using the four ribonucleoside triphosphates as substrates.</text>
</comment>
<dbReference type="EMBL" id="MH286329">
    <property type="protein sequence ID" value="QBE88798.1"/>
    <property type="molecule type" value="Genomic_DNA"/>
</dbReference>
<name>A0A411L8X9_9CARY</name>
<dbReference type="GO" id="GO:0000428">
    <property type="term" value="C:DNA-directed RNA polymerase complex"/>
    <property type="evidence" value="ECO:0007669"/>
    <property type="project" value="UniProtKB-KW"/>
</dbReference>
<dbReference type="CDD" id="cd02655">
    <property type="entry name" value="RNAP_beta'_C"/>
    <property type="match status" value="1"/>
</dbReference>
<gene>
    <name evidence="8 12" type="primary">rpoC2</name>
</gene>
<feature type="domain" description="RNA polymerase Rpb1" evidence="10">
    <location>
        <begin position="174"/>
        <end position="366"/>
    </location>
</feature>
<keyword evidence="12" id="KW-0150">Chloroplast</keyword>
<organism evidence="12">
    <name type="scientific">Pharnaceum aurantium</name>
    <dbReference type="NCBI Taxonomy" id="2518628"/>
    <lineage>
        <taxon>Eukaryota</taxon>
        <taxon>Viridiplantae</taxon>
        <taxon>Streptophyta</taxon>
        <taxon>Embryophyta</taxon>
        <taxon>Tracheophyta</taxon>
        <taxon>Spermatophyta</taxon>
        <taxon>Magnoliopsida</taxon>
        <taxon>eudicotyledons</taxon>
        <taxon>Gunneridae</taxon>
        <taxon>Pentapetalae</taxon>
        <taxon>Caryophyllales</taxon>
        <taxon>Molluginaceae</taxon>
        <taxon>Pharnaceum</taxon>
    </lineage>
</organism>
<keyword evidence="1 8" id="KW-0240">DNA-directed RNA polymerase</keyword>
<comment type="cofactor">
    <cofactor evidence="8">
        <name>Zn(2+)</name>
        <dbReference type="ChEBI" id="CHEBI:29105"/>
    </cofactor>
    <text evidence="8">Binds 1 Zn(2+) ion per subunit.</text>
</comment>
<dbReference type="InterPro" id="IPR007083">
    <property type="entry name" value="RNA_pol_Rpb1_4"/>
</dbReference>
<keyword evidence="4 8" id="KW-0548">Nucleotidyltransferase</keyword>
<dbReference type="Pfam" id="PF04998">
    <property type="entry name" value="RNA_pol_Rpb1_5"/>
    <property type="match status" value="2"/>
</dbReference>
<evidence type="ECO:0000259" key="10">
    <source>
        <dbReference type="Pfam" id="PF04998"/>
    </source>
</evidence>
<dbReference type="PANTHER" id="PTHR34995:SF1">
    <property type="entry name" value="DNA-DIRECTED RNA POLYMERASE SUBUNIT BETA"/>
    <property type="match status" value="1"/>
</dbReference>
<dbReference type="SUPFAM" id="SSF64484">
    <property type="entry name" value="beta and beta-prime subunits of DNA dependent RNA-polymerase"/>
    <property type="match status" value="1"/>
</dbReference>
<dbReference type="NCBIfam" id="TIGR02388">
    <property type="entry name" value="rpoC2_cyan"/>
    <property type="match status" value="1"/>
</dbReference>
<dbReference type="InterPro" id="IPR038120">
    <property type="entry name" value="Rpb1_funnel_sf"/>
</dbReference>
<evidence type="ECO:0000259" key="11">
    <source>
        <dbReference type="Pfam" id="PF05000"/>
    </source>
</evidence>
<dbReference type="GO" id="GO:0006351">
    <property type="term" value="P:DNA-templated transcription"/>
    <property type="evidence" value="ECO:0007669"/>
    <property type="project" value="UniProtKB-UniRule"/>
</dbReference>
<keyword evidence="3 8" id="KW-0808">Transferase</keyword>
<dbReference type="GO" id="GO:0008270">
    <property type="term" value="F:zinc ion binding"/>
    <property type="evidence" value="ECO:0007669"/>
    <property type="project" value="UniProtKB-UniRule"/>
</dbReference>
<dbReference type="HAMAP" id="MF_01324">
    <property type="entry name" value="RNApol_bact_RpoC2"/>
    <property type="match status" value="1"/>
</dbReference>